<accession>A0A2G7T7S3</accession>
<dbReference type="EMBL" id="PEKC01000060">
    <property type="protein sequence ID" value="PII35113.1"/>
    <property type="molecule type" value="Genomic_DNA"/>
</dbReference>
<comment type="caution">
    <text evidence="2">The sequence shown here is derived from an EMBL/GenBank/DDBJ whole genome shotgun (WGS) entry which is preliminary data.</text>
</comment>
<name>A0A2G7T7S3_9FLAO</name>
<gene>
    <name evidence="2" type="ORF">CTI11_15955</name>
</gene>
<feature type="compositionally biased region" description="Basic and acidic residues" evidence="1">
    <location>
        <begin position="42"/>
        <end position="67"/>
    </location>
</feature>
<organism evidence="2">
    <name type="scientific">Chryseobacterium sp. B5</name>
    <dbReference type="NCBI Taxonomy" id="2050562"/>
    <lineage>
        <taxon>Bacteria</taxon>
        <taxon>Pseudomonadati</taxon>
        <taxon>Bacteroidota</taxon>
        <taxon>Flavobacteriia</taxon>
        <taxon>Flavobacteriales</taxon>
        <taxon>Weeksellaceae</taxon>
        <taxon>Chryseobacterium group</taxon>
        <taxon>Chryseobacterium</taxon>
    </lineage>
</organism>
<dbReference type="AlphaFoldDB" id="A0A2G7T7S3"/>
<evidence type="ECO:0000313" key="2">
    <source>
        <dbReference type="EMBL" id="PII35113.1"/>
    </source>
</evidence>
<proteinExistence type="predicted"/>
<sequence>MKFIVLLIIAAALLYGTARLSNIHIGERAAGGHDGTPTTAQERFRQAEKQAQETAEAARRAALRDAE</sequence>
<feature type="region of interest" description="Disordered" evidence="1">
    <location>
        <begin position="28"/>
        <end position="67"/>
    </location>
</feature>
<reference evidence="2" key="1">
    <citation type="submission" date="2017-10" db="EMBL/GenBank/DDBJ databases">
        <title>Chryseobacterium sp. B5 is a hydrocarbonoclastic and plant growth promoting bacterium.</title>
        <authorList>
            <person name="Thijs S."/>
            <person name="Gkorezis P."/>
            <person name="Van Hamme J."/>
        </authorList>
    </citation>
    <scope>NUCLEOTIDE SEQUENCE</scope>
    <source>
        <strain evidence="2">B5</strain>
    </source>
</reference>
<protein>
    <submittedName>
        <fullName evidence="2">Uncharacterized protein</fullName>
    </submittedName>
</protein>
<evidence type="ECO:0000256" key="1">
    <source>
        <dbReference type="SAM" id="MobiDB-lite"/>
    </source>
</evidence>